<accession>A0A4Q5L8W9</accession>
<dbReference type="EMBL" id="SEWE01000040">
    <property type="protein sequence ID" value="RYU77905.1"/>
    <property type="molecule type" value="Genomic_DNA"/>
</dbReference>
<feature type="signal peptide" evidence="1">
    <location>
        <begin position="1"/>
        <end position="18"/>
    </location>
</feature>
<sequence>MKVIVFVCLLNLFFAANGFGQKHNSDLIVFIGEKIKVELAPKQTEQVDTIVDKGRNVIRRRISMDGKYLAKYKILKLINGKYSKDTIDFIAFDHYGIPGFSAHNVVLLFVSREAGKLYHEKYQFFALYQAENGEWASPYSVIDYTHPYKKQITVKPERIIFKEKVSFPVADMTKDQIEEWYPSPYYLVKGRFAIAIYGNYVDDLFKLKQQTILKARGLY</sequence>
<reference evidence="2 3" key="1">
    <citation type="submission" date="2019-02" db="EMBL/GenBank/DDBJ databases">
        <title>Bacterial novel species isolated from soil.</title>
        <authorList>
            <person name="Jung H.-Y."/>
        </authorList>
    </citation>
    <scope>NUCLEOTIDE SEQUENCE [LARGE SCALE GENOMIC DNA]</scope>
    <source>
        <strain evidence="2 3">1-3-3-3</strain>
    </source>
</reference>
<feature type="chain" id="PRO_5020522282" evidence="1">
    <location>
        <begin position="19"/>
        <end position="219"/>
    </location>
</feature>
<keyword evidence="3" id="KW-1185">Reference proteome</keyword>
<dbReference type="AlphaFoldDB" id="A0A4Q5L8W9"/>
<gene>
    <name evidence="2" type="ORF">EWM57_16365</name>
</gene>
<protein>
    <submittedName>
        <fullName evidence="2">Uncharacterized protein</fullName>
    </submittedName>
</protein>
<evidence type="ECO:0000313" key="3">
    <source>
        <dbReference type="Proteomes" id="UP000294155"/>
    </source>
</evidence>
<proteinExistence type="predicted"/>
<organism evidence="2 3">
    <name type="scientific">Hymenobacter persicinus</name>
    <dbReference type="NCBI Taxonomy" id="2025506"/>
    <lineage>
        <taxon>Bacteria</taxon>
        <taxon>Pseudomonadati</taxon>
        <taxon>Bacteroidota</taxon>
        <taxon>Cytophagia</taxon>
        <taxon>Cytophagales</taxon>
        <taxon>Hymenobacteraceae</taxon>
        <taxon>Hymenobacter</taxon>
    </lineage>
</organism>
<comment type="caution">
    <text evidence="2">The sequence shown here is derived from an EMBL/GenBank/DDBJ whole genome shotgun (WGS) entry which is preliminary data.</text>
</comment>
<dbReference type="Proteomes" id="UP000294155">
    <property type="component" value="Unassembled WGS sequence"/>
</dbReference>
<evidence type="ECO:0000313" key="2">
    <source>
        <dbReference type="EMBL" id="RYU77905.1"/>
    </source>
</evidence>
<evidence type="ECO:0000256" key="1">
    <source>
        <dbReference type="SAM" id="SignalP"/>
    </source>
</evidence>
<name>A0A4Q5L8W9_9BACT</name>
<keyword evidence="1" id="KW-0732">Signal</keyword>
<dbReference type="OrthoDB" id="6023725at2"/>
<dbReference type="RefSeq" id="WP_129922235.1">
    <property type="nucleotide sequence ID" value="NZ_SEWE01000040.1"/>
</dbReference>